<feature type="transmembrane region" description="Helical" evidence="1">
    <location>
        <begin position="213"/>
        <end position="233"/>
    </location>
</feature>
<dbReference type="RefSeq" id="XP_040757637.1">
    <property type="nucleotide sequence ID" value="XM_040914815.1"/>
</dbReference>
<dbReference type="Proteomes" id="UP000076871">
    <property type="component" value="Unassembled WGS sequence"/>
</dbReference>
<keyword evidence="1" id="KW-0472">Membrane</keyword>
<feature type="transmembrane region" description="Helical" evidence="1">
    <location>
        <begin position="133"/>
        <end position="153"/>
    </location>
</feature>
<feature type="transmembrane region" description="Helical" evidence="1">
    <location>
        <begin position="173"/>
        <end position="193"/>
    </location>
</feature>
<feature type="transmembrane region" description="Helical" evidence="1">
    <location>
        <begin position="18"/>
        <end position="36"/>
    </location>
</feature>
<feature type="transmembrane region" description="Helical" evidence="1">
    <location>
        <begin position="248"/>
        <end position="266"/>
    </location>
</feature>
<dbReference type="EMBL" id="KV427707">
    <property type="protein sequence ID" value="KZS99896.1"/>
    <property type="molecule type" value="Genomic_DNA"/>
</dbReference>
<dbReference type="OrthoDB" id="3250682at2759"/>
<feature type="transmembrane region" description="Helical" evidence="1">
    <location>
        <begin position="56"/>
        <end position="73"/>
    </location>
</feature>
<evidence type="ECO:0000313" key="2">
    <source>
        <dbReference type="EMBL" id="KZS99896.1"/>
    </source>
</evidence>
<feature type="transmembrane region" description="Helical" evidence="1">
    <location>
        <begin position="102"/>
        <end position="121"/>
    </location>
</feature>
<dbReference type="AlphaFoldDB" id="A0A165AYG4"/>
<evidence type="ECO:0000313" key="3">
    <source>
        <dbReference type="Proteomes" id="UP000076871"/>
    </source>
</evidence>
<name>A0A165AYG4_9APHY</name>
<evidence type="ECO:0000256" key="1">
    <source>
        <dbReference type="SAM" id="Phobius"/>
    </source>
</evidence>
<keyword evidence="3" id="KW-1185">Reference proteome</keyword>
<dbReference type="InParanoid" id="A0A165AYG4"/>
<keyword evidence="1" id="KW-1133">Transmembrane helix</keyword>
<dbReference type="GeneID" id="63831842"/>
<proteinExistence type="predicted"/>
<organism evidence="2 3">
    <name type="scientific">Laetiporus sulphureus 93-53</name>
    <dbReference type="NCBI Taxonomy" id="1314785"/>
    <lineage>
        <taxon>Eukaryota</taxon>
        <taxon>Fungi</taxon>
        <taxon>Dikarya</taxon>
        <taxon>Basidiomycota</taxon>
        <taxon>Agaricomycotina</taxon>
        <taxon>Agaricomycetes</taxon>
        <taxon>Polyporales</taxon>
        <taxon>Laetiporus</taxon>
    </lineage>
</organism>
<keyword evidence="1" id="KW-0812">Transmembrane</keyword>
<sequence>MGSVNIPSAELATTCIETFLYGVFFVLSIISLLLLWQRQQMYGKRNSMSRISHATIMVFVVLVFIANTLHWIVEVVRVFEAFIYFSNGPLEYYGDLSRPTEIVQSAATIVVIVLTDAMFLYRLWIVWAYNIRVVIFPICTWLGLFVAGIGTIYQLTQMSFGESIWAGTLGDWLTTNVATSLCTNVYCTVMIAWRIWSMSSSLRPSIGARTMSVLATIIESAALYSIWSLFFLITFEAKTDLQVLSNETLPFIAGISFTLINVRVGLGWSQSAQSSTSISSVRFGQRMNHNNQQSYVMRPVAININQAVEQEPTGERYVADTFTEMSKSCV</sequence>
<reference evidence="2 3" key="1">
    <citation type="journal article" date="2016" name="Mol. Biol. Evol.">
        <title>Comparative Genomics of Early-Diverging Mushroom-Forming Fungi Provides Insights into the Origins of Lignocellulose Decay Capabilities.</title>
        <authorList>
            <person name="Nagy L.G."/>
            <person name="Riley R."/>
            <person name="Tritt A."/>
            <person name="Adam C."/>
            <person name="Daum C."/>
            <person name="Floudas D."/>
            <person name="Sun H."/>
            <person name="Yadav J.S."/>
            <person name="Pangilinan J."/>
            <person name="Larsson K.H."/>
            <person name="Matsuura K."/>
            <person name="Barry K."/>
            <person name="Labutti K."/>
            <person name="Kuo R."/>
            <person name="Ohm R.A."/>
            <person name="Bhattacharya S.S."/>
            <person name="Shirouzu T."/>
            <person name="Yoshinaga Y."/>
            <person name="Martin F.M."/>
            <person name="Grigoriev I.V."/>
            <person name="Hibbett D.S."/>
        </authorList>
    </citation>
    <scope>NUCLEOTIDE SEQUENCE [LARGE SCALE GENOMIC DNA]</scope>
    <source>
        <strain evidence="2 3">93-53</strain>
    </source>
</reference>
<protein>
    <recommendedName>
        <fullName evidence="4">Family A G protein-coupled receptor-like protein</fullName>
    </recommendedName>
</protein>
<accession>A0A165AYG4</accession>
<gene>
    <name evidence="2" type="ORF">LAESUDRAFT_816805</name>
</gene>
<evidence type="ECO:0008006" key="4">
    <source>
        <dbReference type="Google" id="ProtNLM"/>
    </source>
</evidence>